<proteinExistence type="predicted"/>
<dbReference type="OrthoDB" id="3012036at2759"/>
<comment type="caution">
    <text evidence="1">The sequence shown here is derived from an EMBL/GenBank/DDBJ whole genome shotgun (WGS) entry which is preliminary data.</text>
</comment>
<evidence type="ECO:0000313" key="2">
    <source>
        <dbReference type="Proteomes" id="UP000193642"/>
    </source>
</evidence>
<dbReference type="InterPro" id="IPR009057">
    <property type="entry name" value="Homeodomain-like_sf"/>
</dbReference>
<keyword evidence="2" id="KW-1185">Reference proteome</keyword>
<accession>A0A1Y2BPH8</accession>
<feature type="non-terminal residue" evidence="1">
    <location>
        <position position="1"/>
    </location>
</feature>
<name>A0A1Y2BPH8_9FUNG</name>
<dbReference type="AlphaFoldDB" id="A0A1Y2BPH8"/>
<sequence length="110" mass="12987">RLLVILYAQEGRSIRETHKALHIGTATVQRIRRNWFRYSCLENPFKQPNGRQRAIQSIAVIHLQLLFEERRDWYLEELQAELRKAVGCDVCLSTVWRCLRSLGITHKQVS</sequence>
<gene>
    <name evidence="1" type="ORF">BCR33DRAFT_641773</name>
</gene>
<protein>
    <recommendedName>
        <fullName evidence="3">Homeodomain-like protein</fullName>
    </recommendedName>
</protein>
<feature type="non-terminal residue" evidence="1">
    <location>
        <position position="110"/>
    </location>
</feature>
<dbReference type="Proteomes" id="UP000193642">
    <property type="component" value="Unassembled WGS sequence"/>
</dbReference>
<dbReference type="SUPFAM" id="SSF46689">
    <property type="entry name" value="Homeodomain-like"/>
    <property type="match status" value="1"/>
</dbReference>
<evidence type="ECO:0008006" key="3">
    <source>
        <dbReference type="Google" id="ProtNLM"/>
    </source>
</evidence>
<dbReference type="EMBL" id="MCGO01000054">
    <property type="protein sequence ID" value="ORY36654.1"/>
    <property type="molecule type" value="Genomic_DNA"/>
</dbReference>
<organism evidence="1 2">
    <name type="scientific">Rhizoclosmatium globosum</name>
    <dbReference type="NCBI Taxonomy" id="329046"/>
    <lineage>
        <taxon>Eukaryota</taxon>
        <taxon>Fungi</taxon>
        <taxon>Fungi incertae sedis</taxon>
        <taxon>Chytridiomycota</taxon>
        <taxon>Chytridiomycota incertae sedis</taxon>
        <taxon>Chytridiomycetes</taxon>
        <taxon>Chytridiales</taxon>
        <taxon>Chytriomycetaceae</taxon>
        <taxon>Rhizoclosmatium</taxon>
    </lineage>
</organism>
<evidence type="ECO:0000313" key="1">
    <source>
        <dbReference type="EMBL" id="ORY36654.1"/>
    </source>
</evidence>
<reference evidence="1 2" key="1">
    <citation type="submission" date="2016-07" db="EMBL/GenBank/DDBJ databases">
        <title>Pervasive Adenine N6-methylation of Active Genes in Fungi.</title>
        <authorList>
            <consortium name="DOE Joint Genome Institute"/>
            <person name="Mondo S.J."/>
            <person name="Dannebaum R.O."/>
            <person name="Kuo R.C."/>
            <person name="Labutti K."/>
            <person name="Haridas S."/>
            <person name="Kuo A."/>
            <person name="Salamov A."/>
            <person name="Ahrendt S.R."/>
            <person name="Lipzen A."/>
            <person name="Sullivan W."/>
            <person name="Andreopoulos W.B."/>
            <person name="Clum A."/>
            <person name="Lindquist E."/>
            <person name="Daum C."/>
            <person name="Ramamoorthy G.K."/>
            <person name="Gryganskyi A."/>
            <person name="Culley D."/>
            <person name="Magnuson J.K."/>
            <person name="James T.Y."/>
            <person name="O'Malley M.A."/>
            <person name="Stajich J.E."/>
            <person name="Spatafora J.W."/>
            <person name="Visel A."/>
            <person name="Grigoriev I.V."/>
        </authorList>
    </citation>
    <scope>NUCLEOTIDE SEQUENCE [LARGE SCALE GENOMIC DNA]</scope>
    <source>
        <strain evidence="1 2">JEL800</strain>
    </source>
</reference>
<dbReference type="Pfam" id="PF13384">
    <property type="entry name" value="HTH_23"/>
    <property type="match status" value="1"/>
</dbReference>